<dbReference type="EMBL" id="BKCJ011790993">
    <property type="protein sequence ID" value="GFD53175.1"/>
    <property type="molecule type" value="Genomic_DNA"/>
</dbReference>
<comment type="caution">
    <text evidence="1">The sequence shown here is derived from an EMBL/GenBank/DDBJ whole genome shotgun (WGS) entry which is preliminary data.</text>
</comment>
<sequence>VGARHTAQVQAGGVGQLAGIELAVEGRGGPGFGVGYPAIGQARAGQFQAHLRAGVGAGALERGLVGVSGHALGVAEGE</sequence>
<feature type="non-terminal residue" evidence="1">
    <location>
        <position position="1"/>
    </location>
</feature>
<reference evidence="1" key="1">
    <citation type="journal article" date="2019" name="Sci. Rep.">
        <title>Draft genome of Tanacetum cinerariifolium, the natural source of mosquito coil.</title>
        <authorList>
            <person name="Yamashiro T."/>
            <person name="Shiraishi A."/>
            <person name="Satake H."/>
            <person name="Nakayama K."/>
        </authorList>
    </citation>
    <scope>NUCLEOTIDE SEQUENCE</scope>
</reference>
<name>A0A699X077_TANCI</name>
<accession>A0A699X077</accession>
<protein>
    <submittedName>
        <fullName evidence="1">Uncharacterized protein</fullName>
    </submittedName>
</protein>
<proteinExistence type="predicted"/>
<evidence type="ECO:0000313" key="1">
    <source>
        <dbReference type="EMBL" id="GFD53175.1"/>
    </source>
</evidence>
<organism evidence="1">
    <name type="scientific">Tanacetum cinerariifolium</name>
    <name type="common">Dalmatian daisy</name>
    <name type="synonym">Chrysanthemum cinerariifolium</name>
    <dbReference type="NCBI Taxonomy" id="118510"/>
    <lineage>
        <taxon>Eukaryota</taxon>
        <taxon>Viridiplantae</taxon>
        <taxon>Streptophyta</taxon>
        <taxon>Embryophyta</taxon>
        <taxon>Tracheophyta</taxon>
        <taxon>Spermatophyta</taxon>
        <taxon>Magnoliopsida</taxon>
        <taxon>eudicotyledons</taxon>
        <taxon>Gunneridae</taxon>
        <taxon>Pentapetalae</taxon>
        <taxon>asterids</taxon>
        <taxon>campanulids</taxon>
        <taxon>Asterales</taxon>
        <taxon>Asteraceae</taxon>
        <taxon>Asteroideae</taxon>
        <taxon>Anthemideae</taxon>
        <taxon>Anthemidinae</taxon>
        <taxon>Tanacetum</taxon>
    </lineage>
</organism>
<gene>
    <name evidence="1" type="ORF">Tci_925144</name>
</gene>
<dbReference type="AlphaFoldDB" id="A0A699X077"/>